<dbReference type="RefSeq" id="XP_022718631.1">
    <property type="nucleotide sequence ID" value="XM_022862896.1"/>
</dbReference>
<feature type="region of interest" description="Disordered" evidence="7">
    <location>
        <begin position="519"/>
        <end position="573"/>
    </location>
</feature>
<feature type="compositionally biased region" description="Polar residues" evidence="7">
    <location>
        <begin position="477"/>
        <end position="486"/>
    </location>
</feature>
<evidence type="ECO:0000256" key="4">
    <source>
        <dbReference type="ARBA" id="ARBA00023015"/>
    </source>
</evidence>
<gene>
    <name evidence="10" type="primary">LOC111276921</name>
</gene>
<evidence type="ECO:0000313" key="9">
    <source>
        <dbReference type="Proteomes" id="UP000515121"/>
    </source>
</evidence>
<feature type="compositionally biased region" description="Polar residues" evidence="7">
    <location>
        <begin position="494"/>
        <end position="503"/>
    </location>
</feature>
<dbReference type="InterPro" id="IPR013083">
    <property type="entry name" value="Znf_RING/FYVE/PHD"/>
</dbReference>
<dbReference type="PANTHER" id="PTHR33304:SF9">
    <property type="entry name" value="RING_FYVE_PHD ZINC FINGER SUPERFAMILY PROTEIN"/>
    <property type="match status" value="1"/>
</dbReference>
<keyword evidence="9" id="KW-1185">Reference proteome</keyword>
<organism evidence="9 10">
    <name type="scientific">Durio zibethinus</name>
    <name type="common">Durian</name>
    <dbReference type="NCBI Taxonomy" id="66656"/>
    <lineage>
        <taxon>Eukaryota</taxon>
        <taxon>Viridiplantae</taxon>
        <taxon>Streptophyta</taxon>
        <taxon>Embryophyta</taxon>
        <taxon>Tracheophyta</taxon>
        <taxon>Spermatophyta</taxon>
        <taxon>Magnoliopsida</taxon>
        <taxon>eudicotyledons</taxon>
        <taxon>Gunneridae</taxon>
        <taxon>Pentapetalae</taxon>
        <taxon>rosids</taxon>
        <taxon>malvids</taxon>
        <taxon>Malvales</taxon>
        <taxon>Malvaceae</taxon>
        <taxon>Helicteroideae</taxon>
        <taxon>Durio</taxon>
    </lineage>
</organism>
<keyword evidence="3" id="KW-0862">Zinc</keyword>
<proteinExistence type="predicted"/>
<feature type="region of interest" description="Disordered" evidence="7">
    <location>
        <begin position="443"/>
        <end position="507"/>
    </location>
</feature>
<feature type="domain" description="PHD-type" evidence="8">
    <location>
        <begin position="344"/>
        <end position="395"/>
    </location>
</feature>
<dbReference type="GO" id="GO:0140566">
    <property type="term" value="F:histone reader activity"/>
    <property type="evidence" value="ECO:0007669"/>
    <property type="project" value="InterPro"/>
</dbReference>
<feature type="compositionally biased region" description="Basic and acidic residues" evidence="7">
    <location>
        <begin position="398"/>
        <end position="411"/>
    </location>
</feature>
<dbReference type="PROSITE" id="PS50016">
    <property type="entry name" value="ZF_PHD_2"/>
    <property type="match status" value="1"/>
</dbReference>
<feature type="compositionally biased region" description="Basic and acidic residues" evidence="7">
    <location>
        <begin position="296"/>
        <end position="309"/>
    </location>
</feature>
<keyword evidence="1" id="KW-0479">Metal-binding</keyword>
<keyword evidence="2 6" id="KW-0863">Zinc-finger</keyword>
<dbReference type="InterPro" id="IPR001965">
    <property type="entry name" value="Znf_PHD"/>
</dbReference>
<evidence type="ECO:0000256" key="5">
    <source>
        <dbReference type="ARBA" id="ARBA00023163"/>
    </source>
</evidence>
<evidence type="ECO:0000256" key="6">
    <source>
        <dbReference type="PROSITE-ProRule" id="PRU00146"/>
    </source>
</evidence>
<keyword evidence="4" id="KW-0805">Transcription regulation</keyword>
<dbReference type="GO" id="GO:0008270">
    <property type="term" value="F:zinc ion binding"/>
    <property type="evidence" value="ECO:0007669"/>
    <property type="project" value="UniProtKB-KW"/>
</dbReference>
<keyword evidence="5" id="KW-0804">Transcription</keyword>
<dbReference type="InterPro" id="IPR056280">
    <property type="entry name" value="AIPP2-like_SPOC"/>
</dbReference>
<dbReference type="Proteomes" id="UP000515121">
    <property type="component" value="Unplaced"/>
</dbReference>
<evidence type="ECO:0000256" key="7">
    <source>
        <dbReference type="SAM" id="MobiDB-lite"/>
    </source>
</evidence>
<dbReference type="Pfam" id="PF23121">
    <property type="entry name" value="SPOC_AIPP2"/>
    <property type="match status" value="1"/>
</dbReference>
<dbReference type="GO" id="GO:0034244">
    <property type="term" value="P:negative regulation of transcription elongation by RNA polymerase II"/>
    <property type="evidence" value="ECO:0007669"/>
    <property type="project" value="InterPro"/>
</dbReference>
<dbReference type="InterPro" id="IPR011011">
    <property type="entry name" value="Znf_FYVE_PHD"/>
</dbReference>
<accession>A0A6P5WSY2</accession>
<sequence>MAAAKAAAIVVRRKERRVEELFDATEIIYEPEITPVLRGIYCMQGPVHEMDQSIQKNMVPPKTVKRLIRRDMSQKVHTKAESGTCNVCSAPCSSCMHLSIAQMGSKNEFSDETDHVFVASEYSINEDTTGDSLQHTPSEASNLLCVNSSRDFYSENIESKATIRPSDVSDALENVGIQRPISNKCDGSKSVEGQDDNISCASRANDVNNKDLDSKNSSRSSASVCSLGSRKVLSSPKLDLSELPSVKEEDAGSISLRLQRPYSRSQSGKSAIGGSSEISTKIHSKAEADIDNNGDPLDKAGKSLNKDEQDGSSELVELPDKQESPLQALSADEDYESDATEHDVKVCDICGDAGREDLLAICSKCSDGAEHTYCMQEMLQKVPEGYWLCEECKLSEESESQKQGLDTEGKKASKLSSSKQSLGKRYAENLEGALALKRQAVETNMGSPKSLSPGRVSSLSREGSFKNLDKGKVRPSPQISLGNRSGNDMPETVCSPTSGTRLQTPKAVGVSSANGCISSEQKLNQVSPKEEPSSSSSWTAERQPSNFNGVMSDGLSRSLDSTNQSEKSRESSVSRLSKSVPCLKCKEMGHTAEYCSVSQTSGADLSAPRTSREGIHKGNKLKAAIEAAIRLRPGICERTSQDPSSVSNKAKNMISVEGTHEGQSNLHNQASLGNRKLLNSHSTGAVSLVSSVGNLSMRDIFAPPLAAEAVSAVSKISAIPEHEYIWQGAFEVHKCGKPPEFCSGIQAHLSTIASPKVLEVVNTFPHKVSLNEVPRLSTWPTHFHDSGPKEDNVALYFFAKDLESYENYKVLLDNLIKNDLALKGAFEGVELLIFPSSQLPENCQRWNTLLFLWGVFKGRRANSSNSSKNACIPDASMVHLEREISADITQLVDNESAACDNTCNVALVASVVGKACISTDRIGDNEAFVGIQAKLKEQDGKIDTKFLSRIATSSTQVHPEMKCTSSLDKSKVPDCRFDTELKSCLQAAETNSVSVIVEKEEMHVPEDYPSLKNHPTGQQEAVVGKIDGDSVKIRDLNDDGYADGKNSSKRDLDCWQQNYRKRSCLDLTETVSEICTDTIQKMPWSEVKRVSIDGGSDNKMLKTGSSGIYQYSSARDQGPFGDSLASDRHDLGFGSSVEDKRCDIACEEKVIPEDMGSSERFFFPMDSHRARELQLGNNSKPWKELSVKDEDQVHYASPNLELALGAETRSPNKGILPFFVGKVDKNDNQDTPMDKVTGKEEEDDESASLSLSLSFPFPEKERNVKSVSKTEQLLLPERHPVNTSLLLFGGFPDK</sequence>
<evidence type="ECO:0000313" key="10">
    <source>
        <dbReference type="RefSeq" id="XP_022718631.1"/>
    </source>
</evidence>
<dbReference type="Gene3D" id="3.30.40.10">
    <property type="entry name" value="Zinc/RING finger domain, C3HC4 (zinc finger)"/>
    <property type="match status" value="1"/>
</dbReference>
<dbReference type="GeneID" id="111276921"/>
<evidence type="ECO:0000256" key="3">
    <source>
        <dbReference type="ARBA" id="ARBA00022833"/>
    </source>
</evidence>
<dbReference type="SUPFAM" id="SSF57903">
    <property type="entry name" value="FYVE/PHD zinc finger"/>
    <property type="match status" value="1"/>
</dbReference>
<feature type="compositionally biased region" description="Polar residues" evidence="7">
    <location>
        <begin position="538"/>
        <end position="549"/>
    </location>
</feature>
<dbReference type="InterPro" id="IPR019787">
    <property type="entry name" value="Znf_PHD-finger"/>
</dbReference>
<reference evidence="10" key="1">
    <citation type="submission" date="2025-08" db="UniProtKB">
        <authorList>
            <consortium name="RefSeq"/>
        </authorList>
    </citation>
    <scope>IDENTIFICATION</scope>
    <source>
        <tissue evidence="10">Fruit stalk</tissue>
    </source>
</reference>
<dbReference type="InterPro" id="IPR049914">
    <property type="entry name" value="PHD1-3/5-6"/>
</dbReference>
<feature type="compositionally biased region" description="Polar residues" evidence="7">
    <location>
        <begin position="217"/>
        <end position="226"/>
    </location>
</feature>
<feature type="region of interest" description="Disordered" evidence="7">
    <location>
        <begin position="1222"/>
        <end position="1252"/>
    </location>
</feature>
<evidence type="ECO:0000259" key="8">
    <source>
        <dbReference type="PROSITE" id="PS50016"/>
    </source>
</evidence>
<protein>
    <submittedName>
        <fullName evidence="10">Uncharacterized protein LOC111276921 isoform X4</fullName>
    </submittedName>
</protein>
<dbReference type="PANTHER" id="PTHR33304">
    <property type="match status" value="1"/>
</dbReference>
<feature type="compositionally biased region" description="Polar residues" evidence="7">
    <location>
        <begin position="443"/>
        <end position="461"/>
    </location>
</feature>
<feature type="region of interest" description="Disordered" evidence="7">
    <location>
        <begin position="183"/>
        <end position="226"/>
    </location>
</feature>
<feature type="compositionally biased region" description="Basic and acidic residues" evidence="7">
    <location>
        <begin position="1222"/>
        <end position="1239"/>
    </location>
</feature>
<feature type="region of interest" description="Disordered" evidence="7">
    <location>
        <begin position="257"/>
        <end position="325"/>
    </location>
</feature>
<name>A0A6P5WSY2_DURZI</name>
<feature type="region of interest" description="Disordered" evidence="7">
    <location>
        <begin position="398"/>
        <end position="422"/>
    </location>
</feature>
<feature type="compositionally biased region" description="Polar residues" evidence="7">
    <location>
        <begin position="196"/>
        <end position="207"/>
    </location>
</feature>
<dbReference type="SMART" id="SM00249">
    <property type="entry name" value="PHD"/>
    <property type="match status" value="1"/>
</dbReference>
<evidence type="ECO:0000256" key="1">
    <source>
        <dbReference type="ARBA" id="ARBA00022723"/>
    </source>
</evidence>
<feature type="compositionally biased region" description="Basic and acidic residues" evidence="7">
    <location>
        <begin position="463"/>
        <end position="472"/>
    </location>
</feature>
<evidence type="ECO:0000256" key="2">
    <source>
        <dbReference type="ARBA" id="ARBA00022771"/>
    </source>
</evidence>